<sequence>MIDIWHCNITGIYSSFEAEGTANKTFLRGLQATDEQGVMQMTSIFPGWYSGRATHIHTVAHVGGSMNSNGTYTGGTVAHIGQVFFPEDVLEQIGEISPCSTHNLVRLKNADDRLWSSDGVQDAVTTEITPLGDKLEDGVMAHILIGLDLTADYSDDLVSGVQGGWMPSGGTPSGAMSEGMSMGTSLTMA</sequence>
<evidence type="ECO:0000256" key="1">
    <source>
        <dbReference type="SAM" id="MobiDB-lite"/>
    </source>
</evidence>
<dbReference type="OMA" id="MAHILIG"/>
<evidence type="ECO:0000313" key="4">
    <source>
        <dbReference type="Proteomes" id="UP000018144"/>
    </source>
</evidence>
<dbReference type="EMBL" id="HF935441">
    <property type="protein sequence ID" value="CCX30453.1"/>
    <property type="molecule type" value="Genomic_DNA"/>
</dbReference>
<dbReference type="GO" id="GO:0016702">
    <property type="term" value="F:oxidoreductase activity, acting on single donors with incorporation of molecular oxygen, incorporation of two atoms of oxygen"/>
    <property type="evidence" value="ECO:0007669"/>
    <property type="project" value="InterPro"/>
</dbReference>
<dbReference type="AlphaFoldDB" id="U4LF16"/>
<dbReference type="SUPFAM" id="SSF49482">
    <property type="entry name" value="Aromatic compound dioxygenase"/>
    <property type="match status" value="1"/>
</dbReference>
<dbReference type="GO" id="GO:0008199">
    <property type="term" value="F:ferric iron binding"/>
    <property type="evidence" value="ECO:0007669"/>
    <property type="project" value="InterPro"/>
</dbReference>
<feature type="region of interest" description="Disordered" evidence="1">
    <location>
        <begin position="164"/>
        <end position="189"/>
    </location>
</feature>
<dbReference type="PANTHER" id="PTHR34315:SF1">
    <property type="entry name" value="INTRADIOL RING-CLEAVAGE DIOXYGENASES DOMAIN-CONTAINING PROTEIN-RELATED"/>
    <property type="match status" value="1"/>
</dbReference>
<dbReference type="OrthoDB" id="121380at2759"/>
<keyword evidence="4" id="KW-1185">Reference proteome</keyword>
<proteinExistence type="predicted"/>
<evidence type="ECO:0000313" key="3">
    <source>
        <dbReference type="EMBL" id="CCX30453.1"/>
    </source>
</evidence>
<evidence type="ECO:0000259" key="2">
    <source>
        <dbReference type="Pfam" id="PF00775"/>
    </source>
</evidence>
<reference evidence="3 4" key="1">
    <citation type="journal article" date="2013" name="PLoS Genet.">
        <title>The genome and development-dependent transcriptomes of Pyronema confluens: a window into fungal evolution.</title>
        <authorList>
            <person name="Traeger S."/>
            <person name="Altegoer F."/>
            <person name="Freitag M."/>
            <person name="Gabaldon T."/>
            <person name="Kempken F."/>
            <person name="Kumar A."/>
            <person name="Marcet-Houben M."/>
            <person name="Poggeler S."/>
            <person name="Stajich J.E."/>
            <person name="Nowrousian M."/>
        </authorList>
    </citation>
    <scope>NUCLEOTIDE SEQUENCE [LARGE SCALE GENOMIC DNA]</scope>
    <source>
        <strain evidence="4">CBS 100304</strain>
        <tissue evidence="3">Vegetative mycelium</tissue>
    </source>
</reference>
<gene>
    <name evidence="3" type="ORF">PCON_08652</name>
</gene>
<dbReference type="PANTHER" id="PTHR34315">
    <property type="match status" value="1"/>
</dbReference>
<dbReference type="Gene3D" id="2.60.130.10">
    <property type="entry name" value="Aromatic compound dioxygenase"/>
    <property type="match status" value="1"/>
</dbReference>
<organism evidence="3 4">
    <name type="scientific">Pyronema omphalodes (strain CBS 100304)</name>
    <name type="common">Pyronema confluens</name>
    <dbReference type="NCBI Taxonomy" id="1076935"/>
    <lineage>
        <taxon>Eukaryota</taxon>
        <taxon>Fungi</taxon>
        <taxon>Dikarya</taxon>
        <taxon>Ascomycota</taxon>
        <taxon>Pezizomycotina</taxon>
        <taxon>Pezizomycetes</taxon>
        <taxon>Pezizales</taxon>
        <taxon>Pyronemataceae</taxon>
        <taxon>Pyronema</taxon>
    </lineage>
</organism>
<dbReference type="Proteomes" id="UP000018144">
    <property type="component" value="Unassembled WGS sequence"/>
</dbReference>
<dbReference type="InterPro" id="IPR015889">
    <property type="entry name" value="Intradiol_dOase_core"/>
</dbReference>
<feature type="domain" description="Intradiol ring-cleavage dioxygenases" evidence="2">
    <location>
        <begin position="1"/>
        <end position="53"/>
    </location>
</feature>
<dbReference type="STRING" id="1076935.U4LF16"/>
<accession>U4LF16</accession>
<dbReference type="InterPro" id="IPR000627">
    <property type="entry name" value="Intradiol_dOase_C"/>
</dbReference>
<name>U4LF16_PYROM</name>
<protein>
    <recommendedName>
        <fullName evidence="2">Intradiol ring-cleavage dioxygenases domain-containing protein</fullName>
    </recommendedName>
</protein>
<dbReference type="Pfam" id="PF00775">
    <property type="entry name" value="Dioxygenase_C"/>
    <property type="match status" value="1"/>
</dbReference>